<dbReference type="GO" id="GO:0016139">
    <property type="term" value="P:glycoside catabolic process"/>
    <property type="evidence" value="ECO:0007669"/>
    <property type="project" value="TreeGrafter"/>
</dbReference>
<dbReference type="RefSeq" id="WP_039423296.1">
    <property type="nucleotide sequence ID" value="NZ_CP018470.1"/>
</dbReference>
<organism evidence="7 9">
    <name type="scientific">Xanthomonas vesicatoria</name>
    <dbReference type="NCBI Taxonomy" id="56460"/>
    <lineage>
        <taxon>Bacteria</taxon>
        <taxon>Pseudomonadati</taxon>
        <taxon>Pseudomonadota</taxon>
        <taxon>Gammaproteobacteria</taxon>
        <taxon>Lysobacterales</taxon>
        <taxon>Lysobacteraceae</taxon>
        <taxon>Xanthomonas</taxon>
    </lineage>
</organism>
<comment type="similarity">
    <text evidence="1">Belongs to the glycosyl hydrolase 29 family.</text>
</comment>
<feature type="domain" description="Glycoside hydrolase family 29 N-terminal" evidence="6">
    <location>
        <begin position="12"/>
        <end position="76"/>
    </location>
</feature>
<evidence type="ECO:0000313" key="7">
    <source>
        <dbReference type="EMBL" id="KHM96928.1"/>
    </source>
</evidence>
<reference evidence="8" key="2">
    <citation type="submission" date="2021-11" db="EMBL/GenBank/DDBJ databases">
        <title>Genome resources and taxonomic validation of 89 Xanthomonas strains.</title>
        <authorList>
            <person name="Tambong J.T."/>
        </authorList>
    </citation>
    <scope>NUCLEOTIDE SEQUENCE</scope>
    <source>
        <strain evidence="8">Bv 5-4A</strain>
    </source>
</reference>
<dbReference type="InterPro" id="IPR000933">
    <property type="entry name" value="Glyco_hydro_29"/>
</dbReference>
<gene>
    <name evidence="8" type="ORF">LN473_07070</name>
    <name evidence="7" type="ORF">OR61_05170</name>
</gene>
<evidence type="ECO:0000313" key="10">
    <source>
        <dbReference type="Proteomes" id="UP001430544"/>
    </source>
</evidence>
<dbReference type="AlphaFoldDB" id="A0AAJ0N5H4"/>
<dbReference type="Gene3D" id="3.20.20.80">
    <property type="entry name" value="Glycosidases"/>
    <property type="match status" value="1"/>
</dbReference>
<dbReference type="EC" id="3.2.1.51" evidence="2"/>
<accession>A0AAJ0N5H4</accession>
<keyword evidence="3" id="KW-0732">Signal</keyword>
<name>A0AAJ0N5H4_9XANT</name>
<dbReference type="GO" id="GO:0004560">
    <property type="term" value="F:alpha-L-fucosidase activity"/>
    <property type="evidence" value="ECO:0007669"/>
    <property type="project" value="InterPro"/>
</dbReference>
<dbReference type="Proteomes" id="UP001430544">
    <property type="component" value="Unassembled WGS sequence"/>
</dbReference>
<dbReference type="InterPro" id="IPR057739">
    <property type="entry name" value="Glyco_hydro_29_N"/>
</dbReference>
<reference evidence="7 9" key="1">
    <citation type="submission" date="2014-11" db="EMBL/GenBank/DDBJ databases">
        <title>Draft Genome Sequences of Xanthomonas vesicatoria Strains from the Balkan Peninsula.</title>
        <authorList>
            <person name="Vancheva T."/>
            <person name="Lefeuvre P."/>
            <person name="Bogatzevska N."/>
            <person name="Moncheva P."/>
            <person name="Koebnik R."/>
        </authorList>
    </citation>
    <scope>NUCLEOTIDE SEQUENCE [LARGE SCALE GENOMIC DNA]</scope>
    <source>
        <strain evidence="7 9">53M</strain>
    </source>
</reference>
<keyword evidence="10" id="KW-1185">Reference proteome</keyword>
<evidence type="ECO:0000313" key="9">
    <source>
        <dbReference type="Proteomes" id="UP000030969"/>
    </source>
</evidence>
<evidence type="ECO:0000259" key="6">
    <source>
        <dbReference type="Pfam" id="PF01120"/>
    </source>
</evidence>
<comment type="caution">
    <text evidence="7">The sequence shown here is derived from an EMBL/GenBank/DDBJ whole genome shotgun (WGS) entry which is preliminary data.</text>
</comment>
<evidence type="ECO:0000256" key="5">
    <source>
        <dbReference type="ARBA" id="ARBA00023295"/>
    </source>
</evidence>
<evidence type="ECO:0000256" key="3">
    <source>
        <dbReference type="ARBA" id="ARBA00022729"/>
    </source>
</evidence>
<proteinExistence type="inferred from homology"/>
<dbReference type="PANTHER" id="PTHR10030:SF37">
    <property type="entry name" value="ALPHA-L-FUCOSIDASE-RELATED"/>
    <property type="match status" value="1"/>
</dbReference>
<dbReference type="Proteomes" id="UP000030969">
    <property type="component" value="Unassembled WGS sequence"/>
</dbReference>
<evidence type="ECO:0000256" key="4">
    <source>
        <dbReference type="ARBA" id="ARBA00022801"/>
    </source>
</evidence>
<evidence type="ECO:0000256" key="2">
    <source>
        <dbReference type="ARBA" id="ARBA00012662"/>
    </source>
</evidence>
<sequence>MSSHPLSPVRWLALQWFWHPNSDQALKSVDQLLEIWENSVGPGGQLMLGIAPDKRGLLADADVLRLQEPGQAIKANYGADRIWRPAISRTPKVSAPRWTATATRSGVRLPARIL</sequence>
<keyword evidence="4" id="KW-0378">Hydrolase</keyword>
<dbReference type="EMBL" id="JAJIUN010000030">
    <property type="protein sequence ID" value="MCC8621745.1"/>
    <property type="molecule type" value="Genomic_DNA"/>
</dbReference>
<dbReference type="SUPFAM" id="SSF51445">
    <property type="entry name" value="(Trans)glycosidases"/>
    <property type="match status" value="1"/>
</dbReference>
<dbReference type="InterPro" id="IPR017853">
    <property type="entry name" value="GH"/>
</dbReference>
<keyword evidence="5" id="KW-0326">Glycosidase</keyword>
<evidence type="ECO:0000256" key="1">
    <source>
        <dbReference type="ARBA" id="ARBA00007951"/>
    </source>
</evidence>
<dbReference type="GeneID" id="46981009"/>
<protein>
    <recommendedName>
        <fullName evidence="2">alpha-L-fucosidase</fullName>
        <ecNumber evidence="2">3.2.1.51</ecNumber>
    </recommendedName>
</protein>
<dbReference type="EMBL" id="JSYJ01000019">
    <property type="protein sequence ID" value="KHM96928.1"/>
    <property type="molecule type" value="Genomic_DNA"/>
</dbReference>
<evidence type="ECO:0000313" key="8">
    <source>
        <dbReference type="EMBL" id="MCC8621745.1"/>
    </source>
</evidence>
<dbReference type="PANTHER" id="PTHR10030">
    <property type="entry name" value="ALPHA-L-FUCOSIDASE"/>
    <property type="match status" value="1"/>
</dbReference>
<dbReference type="GO" id="GO:0006004">
    <property type="term" value="P:fucose metabolic process"/>
    <property type="evidence" value="ECO:0007669"/>
    <property type="project" value="TreeGrafter"/>
</dbReference>
<dbReference type="Pfam" id="PF01120">
    <property type="entry name" value="Alpha_L_fucos"/>
    <property type="match status" value="1"/>
</dbReference>
<dbReference type="GO" id="GO:0005764">
    <property type="term" value="C:lysosome"/>
    <property type="evidence" value="ECO:0007669"/>
    <property type="project" value="TreeGrafter"/>
</dbReference>